<evidence type="ECO:0000256" key="2">
    <source>
        <dbReference type="ARBA" id="ARBA00023163"/>
    </source>
</evidence>
<dbReference type="AlphaFoldDB" id="A0ABD1VUY4"/>
<feature type="domain" description="IBH1-like N-terminal" evidence="3">
    <location>
        <begin position="11"/>
        <end position="77"/>
    </location>
</feature>
<name>A0ABD1VUY4_9LAMI</name>
<evidence type="ECO:0000313" key="5">
    <source>
        <dbReference type="Proteomes" id="UP001604336"/>
    </source>
</evidence>
<keyword evidence="1" id="KW-0805">Transcription regulation</keyword>
<protein>
    <submittedName>
        <fullName evidence="4">Transcription factor IBH1</fullName>
    </submittedName>
</protein>
<gene>
    <name evidence="4" type="ORF">Adt_02193</name>
</gene>
<dbReference type="PANTHER" id="PTHR33124">
    <property type="entry name" value="TRANSCRIPTION FACTOR IBH1-LIKE 1"/>
    <property type="match status" value="1"/>
</dbReference>
<evidence type="ECO:0000259" key="3">
    <source>
        <dbReference type="Pfam" id="PF26576"/>
    </source>
</evidence>
<dbReference type="Pfam" id="PF26576">
    <property type="entry name" value="IBH1_N"/>
    <property type="match status" value="1"/>
</dbReference>
<dbReference type="InterPro" id="IPR059002">
    <property type="entry name" value="IBH1_N"/>
</dbReference>
<dbReference type="PANTHER" id="PTHR33124:SF40">
    <property type="entry name" value="TRANSCRIPTION FACTOR IBH1"/>
    <property type="match status" value="1"/>
</dbReference>
<proteinExistence type="predicted"/>
<organism evidence="4 5">
    <name type="scientific">Abeliophyllum distichum</name>
    <dbReference type="NCBI Taxonomy" id="126358"/>
    <lineage>
        <taxon>Eukaryota</taxon>
        <taxon>Viridiplantae</taxon>
        <taxon>Streptophyta</taxon>
        <taxon>Embryophyta</taxon>
        <taxon>Tracheophyta</taxon>
        <taxon>Spermatophyta</taxon>
        <taxon>Magnoliopsida</taxon>
        <taxon>eudicotyledons</taxon>
        <taxon>Gunneridae</taxon>
        <taxon>Pentapetalae</taxon>
        <taxon>asterids</taxon>
        <taxon>lamiids</taxon>
        <taxon>Lamiales</taxon>
        <taxon>Oleaceae</taxon>
        <taxon>Forsythieae</taxon>
        <taxon>Abeliophyllum</taxon>
    </lineage>
</organism>
<dbReference type="EMBL" id="JBFOLK010000001">
    <property type="protein sequence ID" value="KAL2541215.1"/>
    <property type="molecule type" value="Genomic_DNA"/>
</dbReference>
<keyword evidence="2" id="KW-0804">Transcription</keyword>
<keyword evidence="5" id="KW-1185">Reference proteome</keyword>
<comment type="caution">
    <text evidence="4">The sequence shown here is derived from an EMBL/GenBank/DDBJ whole genome shotgun (WGS) entry which is preliminary data.</text>
</comment>
<accession>A0ABD1VUY4</accession>
<evidence type="ECO:0000313" key="4">
    <source>
        <dbReference type="EMBL" id="KAL2541215.1"/>
    </source>
</evidence>
<dbReference type="InterPro" id="IPR044660">
    <property type="entry name" value="IBH1-like"/>
</dbReference>
<dbReference type="Proteomes" id="UP001604336">
    <property type="component" value="Unassembled WGS sequence"/>
</dbReference>
<sequence length="147" mass="17323">MTMQKFPSNVNSVKSRFTNRFLQALKKMNKNKPASPSIRETYRRYHFIRVASYASMASVIRPRRAWSYATLWKIRNRALMKRSSRARSLTRNPRKDIGFEQVSDLRKLVPGGEEMKICRLLNETIHYIKCLEAQVEIMRNIVDHCST</sequence>
<reference evidence="5" key="1">
    <citation type="submission" date="2024-07" db="EMBL/GenBank/DDBJ databases">
        <title>Two chromosome-level genome assemblies of Korean endemic species Abeliophyllum distichum and Forsythia ovata (Oleaceae).</title>
        <authorList>
            <person name="Jang H."/>
        </authorList>
    </citation>
    <scope>NUCLEOTIDE SEQUENCE [LARGE SCALE GENOMIC DNA]</scope>
</reference>
<evidence type="ECO:0000256" key="1">
    <source>
        <dbReference type="ARBA" id="ARBA00023015"/>
    </source>
</evidence>